<keyword evidence="3" id="KW-1185">Reference proteome</keyword>
<protein>
    <submittedName>
        <fullName evidence="2">Uncharacterized protein</fullName>
    </submittedName>
</protein>
<feature type="compositionally biased region" description="Basic and acidic residues" evidence="1">
    <location>
        <begin position="1"/>
        <end position="11"/>
    </location>
</feature>
<gene>
    <name evidence="2" type="ORF">ERUC_LOCUS5646</name>
</gene>
<dbReference type="EMBL" id="CAKOAT010071488">
    <property type="protein sequence ID" value="CAH8310205.1"/>
    <property type="molecule type" value="Genomic_DNA"/>
</dbReference>
<dbReference type="AlphaFoldDB" id="A0ABC8J1X7"/>
<feature type="region of interest" description="Disordered" evidence="1">
    <location>
        <begin position="1"/>
        <end position="88"/>
    </location>
</feature>
<comment type="caution">
    <text evidence="2">The sequence shown here is derived from an EMBL/GenBank/DDBJ whole genome shotgun (WGS) entry which is preliminary data.</text>
</comment>
<evidence type="ECO:0000313" key="2">
    <source>
        <dbReference type="EMBL" id="CAH8310205.1"/>
    </source>
</evidence>
<evidence type="ECO:0000256" key="1">
    <source>
        <dbReference type="SAM" id="MobiDB-lite"/>
    </source>
</evidence>
<dbReference type="Proteomes" id="UP001642260">
    <property type="component" value="Unassembled WGS sequence"/>
</dbReference>
<name>A0ABC8J1X7_ERUVS</name>
<feature type="compositionally biased region" description="Basic and acidic residues" evidence="1">
    <location>
        <begin position="58"/>
        <end position="71"/>
    </location>
</feature>
<proteinExistence type="predicted"/>
<reference evidence="2 3" key="1">
    <citation type="submission" date="2022-03" db="EMBL/GenBank/DDBJ databases">
        <authorList>
            <person name="Macdonald S."/>
            <person name="Ahmed S."/>
            <person name="Newling K."/>
        </authorList>
    </citation>
    <scope>NUCLEOTIDE SEQUENCE [LARGE SCALE GENOMIC DNA]</scope>
</reference>
<evidence type="ECO:0000313" key="3">
    <source>
        <dbReference type="Proteomes" id="UP001642260"/>
    </source>
</evidence>
<organism evidence="2 3">
    <name type="scientific">Eruca vesicaria subsp. sativa</name>
    <name type="common">Garden rocket</name>
    <name type="synonym">Eruca sativa</name>
    <dbReference type="NCBI Taxonomy" id="29727"/>
    <lineage>
        <taxon>Eukaryota</taxon>
        <taxon>Viridiplantae</taxon>
        <taxon>Streptophyta</taxon>
        <taxon>Embryophyta</taxon>
        <taxon>Tracheophyta</taxon>
        <taxon>Spermatophyta</taxon>
        <taxon>Magnoliopsida</taxon>
        <taxon>eudicotyledons</taxon>
        <taxon>Gunneridae</taxon>
        <taxon>Pentapetalae</taxon>
        <taxon>rosids</taxon>
        <taxon>malvids</taxon>
        <taxon>Brassicales</taxon>
        <taxon>Brassicaceae</taxon>
        <taxon>Brassiceae</taxon>
        <taxon>Eruca</taxon>
    </lineage>
</organism>
<accession>A0ABC8J1X7</accession>
<sequence>MRRRNERHDSSRSTSFRHGQGPYDRDTTSSWRVKRREQDVTASTMECGAASGDSVVPSKHDVASVQMEKDSLNTQPNCDVIPSSDLGQSKRLASTIVSPALRLSMEGNVTLRNKSVQKPLTFASHESPPEAGERQVIGALSDMEVQHEDGVDDQLLAGDDLFDEELKDLEDKSHSPEIGSK</sequence>